<dbReference type="InterPro" id="IPR023408">
    <property type="entry name" value="MscS_beta-dom_sf"/>
</dbReference>
<dbReference type="PANTHER" id="PTHR30221">
    <property type="entry name" value="SMALL-CONDUCTANCE MECHANOSENSITIVE CHANNEL"/>
    <property type="match status" value="1"/>
</dbReference>
<keyword evidence="4 7" id="KW-0812">Transmembrane</keyword>
<dbReference type="InterPro" id="IPR006685">
    <property type="entry name" value="MscS_channel_2nd"/>
</dbReference>
<dbReference type="InterPro" id="IPR010920">
    <property type="entry name" value="LSM_dom_sf"/>
</dbReference>
<evidence type="ECO:0000256" key="5">
    <source>
        <dbReference type="ARBA" id="ARBA00022989"/>
    </source>
</evidence>
<dbReference type="Gene3D" id="3.30.70.100">
    <property type="match status" value="1"/>
</dbReference>
<evidence type="ECO:0000256" key="6">
    <source>
        <dbReference type="ARBA" id="ARBA00023136"/>
    </source>
</evidence>
<keyword evidence="6 7" id="KW-0472">Membrane</keyword>
<dbReference type="SUPFAM" id="SSF82861">
    <property type="entry name" value="Mechanosensitive channel protein MscS (YggB), transmembrane region"/>
    <property type="match status" value="1"/>
</dbReference>
<proteinExistence type="inferred from homology"/>
<feature type="domain" description="Mechanosensitive ion channel MscS C-terminal" evidence="9">
    <location>
        <begin position="200"/>
        <end position="281"/>
    </location>
</feature>
<evidence type="ECO:0000313" key="11">
    <source>
        <dbReference type="Proteomes" id="UP001546774"/>
    </source>
</evidence>
<comment type="similarity">
    <text evidence="2">Belongs to the MscS (TC 1.A.23) family.</text>
</comment>
<comment type="subcellular location">
    <subcellularLocation>
        <location evidence="1">Cell membrane</location>
        <topology evidence="1">Multi-pass membrane protein</topology>
    </subcellularLocation>
</comment>
<evidence type="ECO:0000256" key="1">
    <source>
        <dbReference type="ARBA" id="ARBA00004651"/>
    </source>
</evidence>
<evidence type="ECO:0000313" key="10">
    <source>
        <dbReference type="EMBL" id="MEQ2553944.1"/>
    </source>
</evidence>
<dbReference type="SUPFAM" id="SSF82689">
    <property type="entry name" value="Mechanosensitive channel protein MscS (YggB), C-terminal domain"/>
    <property type="match status" value="1"/>
</dbReference>
<organism evidence="10 11">
    <name type="scientific">Lachnospira intestinalis</name>
    <dbReference type="NCBI Taxonomy" id="3133158"/>
    <lineage>
        <taxon>Bacteria</taxon>
        <taxon>Bacillati</taxon>
        <taxon>Bacillota</taxon>
        <taxon>Clostridia</taxon>
        <taxon>Lachnospirales</taxon>
        <taxon>Lachnospiraceae</taxon>
        <taxon>Lachnospira</taxon>
    </lineage>
</organism>
<dbReference type="PANTHER" id="PTHR30221:SF1">
    <property type="entry name" value="SMALL-CONDUCTANCE MECHANOSENSITIVE CHANNEL"/>
    <property type="match status" value="1"/>
</dbReference>
<dbReference type="InterPro" id="IPR045275">
    <property type="entry name" value="MscS_archaea/bacteria_type"/>
</dbReference>
<feature type="transmembrane region" description="Helical" evidence="7">
    <location>
        <begin position="116"/>
        <end position="140"/>
    </location>
</feature>
<feature type="transmembrane region" description="Helical" evidence="7">
    <location>
        <begin position="88"/>
        <end position="110"/>
    </location>
</feature>
<evidence type="ECO:0000256" key="3">
    <source>
        <dbReference type="ARBA" id="ARBA00022475"/>
    </source>
</evidence>
<dbReference type="InterPro" id="IPR011066">
    <property type="entry name" value="MscS_channel_C_sf"/>
</dbReference>
<dbReference type="EMBL" id="JBBMFS010000002">
    <property type="protein sequence ID" value="MEQ2553944.1"/>
    <property type="molecule type" value="Genomic_DNA"/>
</dbReference>
<name>A0ABV1H2Q5_9FIRM</name>
<evidence type="ECO:0000259" key="8">
    <source>
        <dbReference type="Pfam" id="PF00924"/>
    </source>
</evidence>
<reference evidence="10" key="1">
    <citation type="submission" date="2024-03" db="EMBL/GenBank/DDBJ databases">
        <title>Human intestinal bacterial collection.</title>
        <authorList>
            <person name="Pauvert C."/>
            <person name="Hitch T.C.A."/>
            <person name="Clavel T."/>
        </authorList>
    </citation>
    <scope>NUCLEOTIDE SEQUENCE [LARGE SCALE GENOMIC DNA]</scope>
    <source>
        <strain evidence="10">CLA-AA-H89B</strain>
    </source>
</reference>
<evidence type="ECO:0000256" key="2">
    <source>
        <dbReference type="ARBA" id="ARBA00008017"/>
    </source>
</evidence>
<evidence type="ECO:0000256" key="7">
    <source>
        <dbReference type="SAM" id="Phobius"/>
    </source>
</evidence>
<dbReference type="InterPro" id="IPR011014">
    <property type="entry name" value="MscS_channel_TM-2"/>
</dbReference>
<dbReference type="Pfam" id="PF00924">
    <property type="entry name" value="MS_channel_2nd"/>
    <property type="match status" value="1"/>
</dbReference>
<gene>
    <name evidence="10" type="ORF">WMO37_02810</name>
</gene>
<keyword evidence="11" id="KW-1185">Reference proteome</keyword>
<feature type="transmembrane region" description="Helical" evidence="7">
    <location>
        <begin position="36"/>
        <end position="54"/>
    </location>
</feature>
<protein>
    <submittedName>
        <fullName evidence="10">Mechanosensitive ion channel domain-containing protein</fullName>
    </submittedName>
</protein>
<accession>A0ABV1H2Q5</accession>
<sequence>MNYFVALSSTQDTAEQIEFFFSKANLVALFNKLCNWSVSLAAKIIMALIVWQIGKRLIIWMVKIIVKALGKSDLDVGVARFIGSITKFAGYAILILIVVGILGIPTASLITVFGSAALAVGMSLQGSLSNFAGGILLLIFKPFKIGDYIISGSCEGTVVSIELLYTKLHTIDNKIIMMPNGTLSNSNIINVGAEEVRRLDIQIGVGYQTDLSKAKALLMECLNRKEEIIKDKDVRVIVKSLDESCITLETRAWVANDKYWDTRFELLEEYKKIFDENGIEIPFNQLDVHITK</sequence>
<dbReference type="SUPFAM" id="SSF50182">
    <property type="entry name" value="Sm-like ribonucleoproteins"/>
    <property type="match status" value="1"/>
</dbReference>
<comment type="caution">
    <text evidence="10">The sequence shown here is derived from an EMBL/GenBank/DDBJ whole genome shotgun (WGS) entry which is preliminary data.</text>
</comment>
<dbReference type="Pfam" id="PF21082">
    <property type="entry name" value="MS_channel_3rd"/>
    <property type="match status" value="1"/>
</dbReference>
<dbReference type="Proteomes" id="UP001546774">
    <property type="component" value="Unassembled WGS sequence"/>
</dbReference>
<dbReference type="Gene3D" id="2.30.30.60">
    <property type="match status" value="1"/>
</dbReference>
<keyword evidence="5 7" id="KW-1133">Transmembrane helix</keyword>
<keyword evidence="3" id="KW-1003">Cell membrane</keyword>
<feature type="domain" description="Mechanosensitive ion channel MscS" evidence="8">
    <location>
        <begin position="127"/>
        <end position="191"/>
    </location>
</feature>
<dbReference type="Gene3D" id="1.10.287.1260">
    <property type="match status" value="1"/>
</dbReference>
<dbReference type="InterPro" id="IPR049278">
    <property type="entry name" value="MS_channel_C"/>
</dbReference>
<evidence type="ECO:0000256" key="4">
    <source>
        <dbReference type="ARBA" id="ARBA00022692"/>
    </source>
</evidence>
<evidence type="ECO:0000259" key="9">
    <source>
        <dbReference type="Pfam" id="PF21082"/>
    </source>
</evidence>